<evidence type="ECO:0000313" key="2">
    <source>
        <dbReference type="Proteomes" id="UP001497535"/>
    </source>
</evidence>
<sequence>MDSLTEKIIQREINQKNQQLEEEQRQFIKLFGDFFSLKRDPPFCSRETTQKRLNYFYKELIICMKIFAFV</sequence>
<reference evidence="1" key="1">
    <citation type="submission" date="2023-11" db="EMBL/GenBank/DDBJ databases">
        <authorList>
            <person name="Poullet M."/>
        </authorList>
    </citation>
    <scope>NUCLEOTIDE SEQUENCE</scope>
    <source>
        <strain evidence="1">E1834</strain>
    </source>
</reference>
<proteinExistence type="predicted"/>
<gene>
    <name evidence="1" type="ORF">MENTE1834_LOCUS11970</name>
</gene>
<protein>
    <submittedName>
        <fullName evidence="1">Uncharacterized protein</fullName>
    </submittedName>
</protein>
<comment type="caution">
    <text evidence="1">The sequence shown here is derived from an EMBL/GenBank/DDBJ whole genome shotgun (WGS) entry which is preliminary data.</text>
</comment>
<accession>A0ACB0YGR8</accession>
<organism evidence="1 2">
    <name type="scientific">Meloidogyne enterolobii</name>
    <name type="common">Root-knot nematode worm</name>
    <name type="synonym">Meloidogyne mayaguensis</name>
    <dbReference type="NCBI Taxonomy" id="390850"/>
    <lineage>
        <taxon>Eukaryota</taxon>
        <taxon>Metazoa</taxon>
        <taxon>Ecdysozoa</taxon>
        <taxon>Nematoda</taxon>
        <taxon>Chromadorea</taxon>
        <taxon>Rhabditida</taxon>
        <taxon>Tylenchina</taxon>
        <taxon>Tylenchomorpha</taxon>
        <taxon>Tylenchoidea</taxon>
        <taxon>Meloidogynidae</taxon>
        <taxon>Meloidogyninae</taxon>
        <taxon>Meloidogyne</taxon>
    </lineage>
</organism>
<dbReference type="EMBL" id="CAVMJV010000012">
    <property type="protein sequence ID" value="CAK5046144.1"/>
    <property type="molecule type" value="Genomic_DNA"/>
</dbReference>
<evidence type="ECO:0000313" key="1">
    <source>
        <dbReference type="EMBL" id="CAK5046144.1"/>
    </source>
</evidence>
<keyword evidence="2" id="KW-1185">Reference proteome</keyword>
<name>A0ACB0YGR8_MELEN</name>
<dbReference type="Proteomes" id="UP001497535">
    <property type="component" value="Unassembled WGS sequence"/>
</dbReference>